<name>A0A239PDY1_9ACTN</name>
<evidence type="ECO:0000313" key="1">
    <source>
        <dbReference type="EMBL" id="SNT64844.1"/>
    </source>
</evidence>
<protein>
    <submittedName>
        <fullName evidence="1">Uncharacterized protein</fullName>
    </submittedName>
</protein>
<dbReference type="OrthoDB" id="7190053at2"/>
<dbReference type="Proteomes" id="UP000198282">
    <property type="component" value="Unassembled WGS sequence"/>
</dbReference>
<organism evidence="1 2">
    <name type="scientific">Streptosporangium subroseum</name>
    <dbReference type="NCBI Taxonomy" id="106412"/>
    <lineage>
        <taxon>Bacteria</taxon>
        <taxon>Bacillati</taxon>
        <taxon>Actinomycetota</taxon>
        <taxon>Actinomycetes</taxon>
        <taxon>Streptosporangiales</taxon>
        <taxon>Streptosporangiaceae</taxon>
        <taxon>Streptosporangium</taxon>
    </lineage>
</organism>
<dbReference type="AlphaFoldDB" id="A0A239PDY1"/>
<dbReference type="RefSeq" id="WP_143653717.1">
    <property type="nucleotide sequence ID" value="NZ_FZOD01000139.1"/>
</dbReference>
<keyword evidence="2" id="KW-1185">Reference proteome</keyword>
<feature type="non-terminal residue" evidence="1">
    <location>
        <position position="100"/>
    </location>
</feature>
<reference evidence="1 2" key="1">
    <citation type="submission" date="2017-06" db="EMBL/GenBank/DDBJ databases">
        <authorList>
            <person name="Kim H.J."/>
            <person name="Triplett B.A."/>
        </authorList>
    </citation>
    <scope>NUCLEOTIDE SEQUENCE [LARGE SCALE GENOMIC DNA]</scope>
    <source>
        <strain evidence="1 2">CGMCC 4.2132</strain>
    </source>
</reference>
<evidence type="ECO:0000313" key="2">
    <source>
        <dbReference type="Proteomes" id="UP000198282"/>
    </source>
</evidence>
<dbReference type="EMBL" id="FZOD01000139">
    <property type="protein sequence ID" value="SNT64844.1"/>
    <property type="molecule type" value="Genomic_DNA"/>
</dbReference>
<proteinExistence type="predicted"/>
<gene>
    <name evidence="1" type="ORF">SAMN05216276_11391</name>
</gene>
<sequence length="100" mass="10934">MQARLDVSPRLCTFHGGVAGDQRFQFPQAGLADGKPAPFNGLQLFGLDDDLRAAKHAGCQGQVARAPQLLTPDVAAFETRHGVDHIRERVDERVDMVIIE</sequence>
<accession>A0A239PDY1</accession>